<evidence type="ECO:0000313" key="3">
    <source>
        <dbReference type="EMBL" id="CAF5123817.1"/>
    </source>
</evidence>
<feature type="non-terminal residue" evidence="2">
    <location>
        <position position="1"/>
    </location>
</feature>
<feature type="region of interest" description="Disordered" evidence="1">
    <location>
        <begin position="1"/>
        <end position="24"/>
    </location>
</feature>
<gene>
    <name evidence="3" type="ORF">QYT958_LOCUS46232</name>
    <name evidence="4" type="ORF">QYT958_LOCUS47074</name>
    <name evidence="2" type="ORF">UJA718_LOCUS46985</name>
</gene>
<keyword evidence="5" id="KW-1185">Reference proteome</keyword>
<dbReference type="Proteomes" id="UP000663848">
    <property type="component" value="Unassembled WGS sequence"/>
</dbReference>
<reference evidence="2" key="1">
    <citation type="submission" date="2021-02" db="EMBL/GenBank/DDBJ databases">
        <authorList>
            <person name="Nowell W R."/>
        </authorList>
    </citation>
    <scope>NUCLEOTIDE SEQUENCE</scope>
</reference>
<evidence type="ECO:0000313" key="4">
    <source>
        <dbReference type="EMBL" id="CAF5133814.1"/>
    </source>
</evidence>
<dbReference type="EMBL" id="CAJOBP010086828">
    <property type="protein sequence ID" value="CAF4933589.1"/>
    <property type="molecule type" value="Genomic_DNA"/>
</dbReference>
<evidence type="ECO:0000256" key="1">
    <source>
        <dbReference type="SAM" id="MobiDB-lite"/>
    </source>
</evidence>
<organism evidence="2 5">
    <name type="scientific">Rotaria socialis</name>
    <dbReference type="NCBI Taxonomy" id="392032"/>
    <lineage>
        <taxon>Eukaryota</taxon>
        <taxon>Metazoa</taxon>
        <taxon>Spiralia</taxon>
        <taxon>Gnathifera</taxon>
        <taxon>Rotifera</taxon>
        <taxon>Eurotatoria</taxon>
        <taxon>Bdelloidea</taxon>
        <taxon>Philodinida</taxon>
        <taxon>Philodinidae</taxon>
        <taxon>Rotaria</taxon>
    </lineage>
</organism>
<dbReference type="EMBL" id="CAJOBR010086658">
    <property type="protein sequence ID" value="CAF5133814.1"/>
    <property type="molecule type" value="Genomic_DNA"/>
</dbReference>
<comment type="caution">
    <text evidence="2">The sequence shown here is derived from an EMBL/GenBank/DDBJ whole genome shotgun (WGS) entry which is preliminary data.</text>
</comment>
<name>A0A821WZW2_9BILA</name>
<sequence>AENVQVESVVQTQTQTQSKVGMENSKKITDLMARLGNFDNRQN</sequence>
<dbReference type="EMBL" id="CAJOBR010081218">
    <property type="protein sequence ID" value="CAF5123817.1"/>
    <property type="molecule type" value="Genomic_DNA"/>
</dbReference>
<dbReference type="Proteomes" id="UP000663873">
    <property type="component" value="Unassembled WGS sequence"/>
</dbReference>
<evidence type="ECO:0000313" key="2">
    <source>
        <dbReference type="EMBL" id="CAF4933589.1"/>
    </source>
</evidence>
<proteinExistence type="predicted"/>
<dbReference type="AlphaFoldDB" id="A0A821WZW2"/>
<evidence type="ECO:0000313" key="5">
    <source>
        <dbReference type="Proteomes" id="UP000663873"/>
    </source>
</evidence>
<feature type="compositionally biased region" description="Low complexity" evidence="1">
    <location>
        <begin position="1"/>
        <end position="20"/>
    </location>
</feature>
<protein>
    <submittedName>
        <fullName evidence="2">Uncharacterized protein</fullName>
    </submittedName>
</protein>
<accession>A0A821WZW2</accession>